<feature type="domain" description="HTH tetR-type" evidence="4">
    <location>
        <begin position="10"/>
        <end position="53"/>
    </location>
</feature>
<dbReference type="Gene3D" id="1.10.357.10">
    <property type="entry name" value="Tetracycline Repressor, domain 2"/>
    <property type="match status" value="1"/>
</dbReference>
<keyword evidence="6" id="KW-1185">Reference proteome</keyword>
<evidence type="ECO:0000313" key="6">
    <source>
        <dbReference type="Proteomes" id="UP001333710"/>
    </source>
</evidence>
<keyword evidence="3" id="KW-0804">Transcription</keyword>
<evidence type="ECO:0000256" key="3">
    <source>
        <dbReference type="ARBA" id="ARBA00023163"/>
    </source>
</evidence>
<dbReference type="AlphaFoldDB" id="A0AA48I6C2"/>
<dbReference type="InterPro" id="IPR036271">
    <property type="entry name" value="Tet_transcr_reg_TetR-rel_C_sf"/>
</dbReference>
<dbReference type="Pfam" id="PF00440">
    <property type="entry name" value="TetR_N"/>
    <property type="match status" value="1"/>
</dbReference>
<reference evidence="5" key="1">
    <citation type="submission" date="2023-01" db="EMBL/GenBank/DDBJ databases">
        <title>Complete genome sequence of Planctobacterium marinum strain Dej080120_11.</title>
        <authorList>
            <person name="Ueki S."/>
            <person name="Maruyama F."/>
        </authorList>
    </citation>
    <scope>NUCLEOTIDE SEQUENCE</scope>
    <source>
        <strain evidence="5">Dej080120_11</strain>
    </source>
</reference>
<dbReference type="EMBL" id="AP027272">
    <property type="protein sequence ID" value="BDX06735.1"/>
    <property type="molecule type" value="Genomic_DNA"/>
</dbReference>
<protein>
    <submittedName>
        <fullName evidence="5">TetR family transcriptional regulator</fullName>
    </submittedName>
</protein>
<dbReference type="SUPFAM" id="SSF48498">
    <property type="entry name" value="Tetracyclin repressor-like, C-terminal domain"/>
    <property type="match status" value="1"/>
</dbReference>
<dbReference type="KEGG" id="pmaw:MACH26_22560"/>
<evidence type="ECO:0000256" key="2">
    <source>
        <dbReference type="ARBA" id="ARBA00023125"/>
    </source>
</evidence>
<gene>
    <name evidence="5" type="ORF">MACH26_22560</name>
</gene>
<dbReference type="Gene3D" id="1.10.10.60">
    <property type="entry name" value="Homeodomain-like"/>
    <property type="match status" value="1"/>
</dbReference>
<dbReference type="InterPro" id="IPR001647">
    <property type="entry name" value="HTH_TetR"/>
</dbReference>
<dbReference type="SUPFAM" id="SSF46689">
    <property type="entry name" value="Homeodomain-like"/>
    <property type="match status" value="1"/>
</dbReference>
<evidence type="ECO:0000259" key="4">
    <source>
        <dbReference type="Pfam" id="PF00440"/>
    </source>
</evidence>
<dbReference type="PANTHER" id="PTHR47506">
    <property type="entry name" value="TRANSCRIPTIONAL REGULATORY PROTEIN"/>
    <property type="match status" value="1"/>
</dbReference>
<sequence>MTRVNIDEAIDKAAVLFWGNGYGATTMRQLQHAMDMRPGSIYGAFGDKDTLYLKTLDHYRKASLLRMQTTMASAQSAWQGLQKTIEQAIFGNEDAPSELCFLVKTVNELETRQPELVSFAKSALLDIRDELEKQTRLVLAEQGKGEAEIDAEAQGLATIIQAQIMGMKAQLKLTQQPDLIAKLIMQFMRNLFNDRVLS</sequence>
<evidence type="ECO:0000256" key="1">
    <source>
        <dbReference type="ARBA" id="ARBA00023015"/>
    </source>
</evidence>
<keyword evidence="2" id="KW-0238">DNA-binding</keyword>
<keyword evidence="1" id="KW-0805">Transcription regulation</keyword>
<dbReference type="InterPro" id="IPR009057">
    <property type="entry name" value="Homeodomain-like_sf"/>
</dbReference>
<accession>A0AA48I6C2</accession>
<organism evidence="5 6">
    <name type="scientific">Planctobacterium marinum</name>
    <dbReference type="NCBI Taxonomy" id="1631968"/>
    <lineage>
        <taxon>Bacteria</taxon>
        <taxon>Pseudomonadati</taxon>
        <taxon>Pseudomonadota</taxon>
        <taxon>Gammaproteobacteria</taxon>
        <taxon>Alteromonadales</taxon>
        <taxon>Alteromonadaceae</taxon>
        <taxon>Planctobacterium</taxon>
    </lineage>
</organism>
<proteinExistence type="predicted"/>
<dbReference type="PANTHER" id="PTHR47506:SF1">
    <property type="entry name" value="HTH-TYPE TRANSCRIPTIONAL REGULATOR YJDC"/>
    <property type="match status" value="1"/>
</dbReference>
<evidence type="ECO:0000313" key="5">
    <source>
        <dbReference type="EMBL" id="BDX06735.1"/>
    </source>
</evidence>
<dbReference type="Proteomes" id="UP001333710">
    <property type="component" value="Chromosome"/>
</dbReference>
<dbReference type="RefSeq" id="WP_338292738.1">
    <property type="nucleotide sequence ID" value="NZ_AP027272.1"/>
</dbReference>
<dbReference type="GO" id="GO:0003677">
    <property type="term" value="F:DNA binding"/>
    <property type="evidence" value="ECO:0007669"/>
    <property type="project" value="UniProtKB-KW"/>
</dbReference>
<name>A0AA48I6C2_9ALTE</name>